<feature type="region of interest" description="Disordered" evidence="1">
    <location>
        <begin position="70"/>
        <end position="91"/>
    </location>
</feature>
<evidence type="ECO:0000313" key="3">
    <source>
        <dbReference type="EMBL" id="KAG0648016.1"/>
    </source>
</evidence>
<dbReference type="PROSITE" id="PS51186">
    <property type="entry name" value="GNAT"/>
    <property type="match status" value="1"/>
</dbReference>
<dbReference type="Pfam" id="PF00583">
    <property type="entry name" value="Acetyltransf_1"/>
    <property type="match status" value="1"/>
</dbReference>
<dbReference type="CDD" id="cd04301">
    <property type="entry name" value="NAT_SF"/>
    <property type="match status" value="1"/>
</dbReference>
<reference evidence="3" key="1">
    <citation type="submission" date="2019-07" db="EMBL/GenBank/DDBJ databases">
        <title>Hyphodiscus hymeniophilus genome sequencing and assembly.</title>
        <authorList>
            <person name="Kramer G."/>
            <person name="Nodwell J."/>
        </authorList>
    </citation>
    <scope>NUCLEOTIDE SEQUENCE</scope>
    <source>
        <strain evidence="3">ATCC 34498</strain>
    </source>
</reference>
<protein>
    <recommendedName>
        <fullName evidence="2">N-acetyltransferase domain-containing protein</fullName>
    </recommendedName>
</protein>
<dbReference type="SUPFAM" id="SSF55729">
    <property type="entry name" value="Acyl-CoA N-acyltransferases (Nat)"/>
    <property type="match status" value="1"/>
</dbReference>
<gene>
    <name evidence="3" type="ORF">D0Z07_6057</name>
</gene>
<evidence type="ECO:0000313" key="4">
    <source>
        <dbReference type="Proteomes" id="UP000785200"/>
    </source>
</evidence>
<name>A0A9P7AWA0_9HELO</name>
<dbReference type="EMBL" id="VNKQ01000011">
    <property type="protein sequence ID" value="KAG0648016.1"/>
    <property type="molecule type" value="Genomic_DNA"/>
</dbReference>
<dbReference type="AlphaFoldDB" id="A0A9P7AWA0"/>
<dbReference type="Proteomes" id="UP000785200">
    <property type="component" value="Unassembled WGS sequence"/>
</dbReference>
<dbReference type="GO" id="GO:0016747">
    <property type="term" value="F:acyltransferase activity, transferring groups other than amino-acyl groups"/>
    <property type="evidence" value="ECO:0007669"/>
    <property type="project" value="InterPro"/>
</dbReference>
<dbReference type="InterPro" id="IPR016181">
    <property type="entry name" value="Acyl_CoA_acyltransferase"/>
</dbReference>
<proteinExistence type="predicted"/>
<dbReference type="PANTHER" id="PTHR42791:SF14">
    <property type="entry name" value="N-ACETYLTRANSFERASE DOMAIN-CONTAINING PROTEIN"/>
    <property type="match status" value="1"/>
</dbReference>
<comment type="caution">
    <text evidence="3">The sequence shown here is derived from an EMBL/GenBank/DDBJ whole genome shotgun (WGS) entry which is preliminary data.</text>
</comment>
<accession>A0A9P7AWA0</accession>
<evidence type="ECO:0000259" key="2">
    <source>
        <dbReference type="PROSITE" id="PS51186"/>
    </source>
</evidence>
<dbReference type="InterPro" id="IPR000182">
    <property type="entry name" value="GNAT_dom"/>
</dbReference>
<dbReference type="PANTHER" id="PTHR42791">
    <property type="entry name" value="GNAT FAMILY ACETYLTRANSFERASE"/>
    <property type="match status" value="1"/>
</dbReference>
<evidence type="ECO:0000256" key="1">
    <source>
        <dbReference type="SAM" id="MobiDB-lite"/>
    </source>
</evidence>
<keyword evidence="4" id="KW-1185">Reference proteome</keyword>
<dbReference type="OrthoDB" id="2832510at2759"/>
<feature type="domain" description="N-acetyltransferase" evidence="2">
    <location>
        <begin position="68"/>
        <end position="222"/>
    </location>
</feature>
<organism evidence="3 4">
    <name type="scientific">Hyphodiscus hymeniophilus</name>
    <dbReference type="NCBI Taxonomy" id="353542"/>
    <lineage>
        <taxon>Eukaryota</taxon>
        <taxon>Fungi</taxon>
        <taxon>Dikarya</taxon>
        <taxon>Ascomycota</taxon>
        <taxon>Pezizomycotina</taxon>
        <taxon>Leotiomycetes</taxon>
        <taxon>Helotiales</taxon>
        <taxon>Hyphodiscaceae</taxon>
        <taxon>Hyphodiscus</taxon>
    </lineage>
</organism>
<sequence length="232" mass="25856">MQRSTHTTQYTVLSIPHRIPFQRRSLQGLAVERQRETLLNPHVTWIKITDPATKGIVAAAKWFIWPPSTSPSPSPAQLEAGSPGAQAGQAKRWPDRVDATWVLPEEKGLTSGAGSDDQYISWVMEQSPKRRRERIQGPAVLLDTCFCAPSHQRRGAGKQLLEWGCKKADELGVTAFVGSSFAGRRLYESCGFVVAEDVKLEPGKVKAEWKAYGEIEYKFMFREKRTAKGVAS</sequence>
<dbReference type="InterPro" id="IPR052523">
    <property type="entry name" value="Trichothecene_AcTrans"/>
</dbReference>
<dbReference type="Gene3D" id="3.40.630.30">
    <property type="match status" value="1"/>
</dbReference>